<evidence type="ECO:0000313" key="2">
    <source>
        <dbReference type="EMBL" id="OAN10929.1"/>
    </source>
</evidence>
<dbReference type="Gene3D" id="1.10.260.40">
    <property type="entry name" value="lambda repressor-like DNA-binding domains"/>
    <property type="match status" value="1"/>
</dbReference>
<sequence length="74" mass="8510">MTKSNVKVLREELGCTQLEMSEKLRMTLRNYQYLEGGKSPSAQTTALLNIIEVIRSEQSNKLQQIKSILMLPKR</sequence>
<dbReference type="PROSITE" id="PS50943">
    <property type="entry name" value="HTH_CROC1"/>
    <property type="match status" value="1"/>
</dbReference>
<keyword evidence="3" id="KW-1185">Reference proteome</keyword>
<dbReference type="RefSeq" id="WP_068334707.1">
    <property type="nucleotide sequence ID" value="NZ_LVHF01000033.1"/>
</dbReference>
<proteinExistence type="predicted"/>
<organism evidence="2 3">
    <name type="scientific">Photobacterium jeanii</name>
    <dbReference type="NCBI Taxonomy" id="858640"/>
    <lineage>
        <taxon>Bacteria</taxon>
        <taxon>Pseudomonadati</taxon>
        <taxon>Pseudomonadota</taxon>
        <taxon>Gammaproteobacteria</taxon>
        <taxon>Vibrionales</taxon>
        <taxon>Vibrionaceae</taxon>
        <taxon>Photobacterium</taxon>
    </lineage>
</organism>
<dbReference type="EMBL" id="LVHF01000033">
    <property type="protein sequence ID" value="OAN10929.1"/>
    <property type="molecule type" value="Genomic_DNA"/>
</dbReference>
<dbReference type="Proteomes" id="UP000078503">
    <property type="component" value="Unassembled WGS sequence"/>
</dbReference>
<evidence type="ECO:0000259" key="1">
    <source>
        <dbReference type="PROSITE" id="PS50943"/>
    </source>
</evidence>
<dbReference type="AlphaFoldDB" id="A0A178K0S8"/>
<gene>
    <name evidence="2" type="ORF">A3K86_18265</name>
</gene>
<feature type="domain" description="HTH cro/C1-type" evidence="1">
    <location>
        <begin position="6"/>
        <end position="58"/>
    </location>
</feature>
<dbReference type="OrthoDB" id="9905209at2"/>
<dbReference type="SUPFAM" id="SSF47413">
    <property type="entry name" value="lambda repressor-like DNA-binding domains"/>
    <property type="match status" value="1"/>
</dbReference>
<dbReference type="InterPro" id="IPR001387">
    <property type="entry name" value="Cro/C1-type_HTH"/>
</dbReference>
<dbReference type="GO" id="GO:0003677">
    <property type="term" value="F:DNA binding"/>
    <property type="evidence" value="ECO:0007669"/>
    <property type="project" value="InterPro"/>
</dbReference>
<evidence type="ECO:0000313" key="3">
    <source>
        <dbReference type="Proteomes" id="UP000078503"/>
    </source>
</evidence>
<comment type="caution">
    <text evidence="2">The sequence shown here is derived from an EMBL/GenBank/DDBJ whole genome shotgun (WGS) entry which is preliminary data.</text>
</comment>
<name>A0A178K0S8_9GAMM</name>
<accession>A0A178K0S8</accession>
<protein>
    <recommendedName>
        <fullName evidence="1">HTH cro/C1-type domain-containing protein</fullName>
    </recommendedName>
</protein>
<reference evidence="2 3" key="1">
    <citation type="submission" date="2016-03" db="EMBL/GenBank/DDBJ databases">
        <title>Photobacterium proteolyticum sp. nov. a protease producing bacterium isolated from ocean sediments of Laizhou Bay.</title>
        <authorList>
            <person name="Li Y."/>
        </authorList>
    </citation>
    <scope>NUCLEOTIDE SEQUENCE [LARGE SCALE GENOMIC DNA]</scope>
    <source>
        <strain evidence="2 3">R-40508</strain>
    </source>
</reference>
<dbReference type="InterPro" id="IPR010982">
    <property type="entry name" value="Lambda_DNA-bd_dom_sf"/>
</dbReference>